<keyword evidence="8" id="KW-1185">Reference proteome</keyword>
<evidence type="ECO:0000256" key="4">
    <source>
        <dbReference type="SAM" id="MobiDB-lite"/>
    </source>
</evidence>
<feature type="transmembrane region" description="Helical" evidence="5">
    <location>
        <begin position="41"/>
        <end position="62"/>
    </location>
</feature>
<feature type="transmembrane region" description="Helical" evidence="5">
    <location>
        <begin position="354"/>
        <end position="372"/>
    </location>
</feature>
<protein>
    <submittedName>
        <fullName evidence="7">LuxR family transcriptional regulator</fullName>
    </submittedName>
</protein>
<feature type="transmembrane region" description="Helical" evidence="5">
    <location>
        <begin position="239"/>
        <end position="257"/>
    </location>
</feature>
<dbReference type="Proteomes" id="UP000278632">
    <property type="component" value="Unassembled WGS sequence"/>
</dbReference>
<dbReference type="PRINTS" id="PR00038">
    <property type="entry name" value="HTHLUXR"/>
</dbReference>
<organism evidence="7 8">
    <name type="scientific">Paraeggerthella hongkongensis</name>
    <dbReference type="NCBI Taxonomy" id="230658"/>
    <lineage>
        <taxon>Bacteria</taxon>
        <taxon>Bacillati</taxon>
        <taxon>Actinomycetota</taxon>
        <taxon>Coriobacteriia</taxon>
        <taxon>Eggerthellales</taxon>
        <taxon>Eggerthellaceae</taxon>
        <taxon>Paraeggerthella</taxon>
    </lineage>
</organism>
<feature type="transmembrane region" description="Helical" evidence="5">
    <location>
        <begin position="132"/>
        <end position="152"/>
    </location>
</feature>
<evidence type="ECO:0000259" key="6">
    <source>
        <dbReference type="SMART" id="SM00421"/>
    </source>
</evidence>
<keyword evidence="5" id="KW-0812">Transmembrane</keyword>
<dbReference type="GO" id="GO:0003677">
    <property type="term" value="F:DNA binding"/>
    <property type="evidence" value="ECO:0007669"/>
    <property type="project" value="UniProtKB-KW"/>
</dbReference>
<keyword evidence="5" id="KW-0472">Membrane</keyword>
<keyword evidence="1" id="KW-0805">Transcription regulation</keyword>
<feature type="transmembrane region" description="Helical" evidence="5">
    <location>
        <begin position="105"/>
        <end position="126"/>
    </location>
</feature>
<evidence type="ECO:0000256" key="5">
    <source>
        <dbReference type="SAM" id="Phobius"/>
    </source>
</evidence>
<feature type="transmembrane region" description="Helical" evidence="5">
    <location>
        <begin position="74"/>
        <end position="93"/>
    </location>
</feature>
<dbReference type="AlphaFoldDB" id="A0A3N0AUE7"/>
<sequence length="533" mass="56801">MFARCSRWPPGSPTMEGIRSGEGALQSITQRVRGLGEAVDSATLLCVVGLAVMGCVGGVLNASLYARVAQYCGIAREMSTMFAGALFLLIFLASTRKPALIERRLLTVVALGCAITAAFVLEFALASKNGPLTVVGFLFSNISSVWASVMLLSALSSLRSSKSVLVAVVCGMALGEAVRVVHPSVTFEVGVVEVVACYALVTVLLYRCAGSKLEEISHGASPASLELSNPESFLRPAHALFLCVALFSVATGYGLTLNEVSHAPVSVDVSAVVLLGVALWMLLSGDDGKEDSLFSFSVLLVVAGFIIAPFTFLTDLPSANALLRIGVRCFDMLVWLVVLSVGRRNLFALLPTYALVRFMSAVGTDAGAVAGHTTNDLVGTNGDAAMLIAETVLFAFVAFLWLGFRRFSFTDTIRGVVGMGAPADRARVQNGSPENEPAPQGEREDSPTIISVAPSIEDRCRFIGADCGLTERETEIFAMLARGRNGQFVMDHYVVSRNTVKSHVKHIYAKLGVHSQQELIDLVEDWRAPASRP</sequence>
<dbReference type="OrthoDB" id="161302at2"/>
<proteinExistence type="predicted"/>
<name>A0A3N0AUE7_9ACTN</name>
<dbReference type="GO" id="GO:0006355">
    <property type="term" value="P:regulation of DNA-templated transcription"/>
    <property type="evidence" value="ECO:0007669"/>
    <property type="project" value="InterPro"/>
</dbReference>
<dbReference type="EMBL" id="QICD01000041">
    <property type="protein sequence ID" value="RNL38258.1"/>
    <property type="molecule type" value="Genomic_DNA"/>
</dbReference>
<dbReference type="SUPFAM" id="SSF46894">
    <property type="entry name" value="C-terminal effector domain of the bipartite response regulators"/>
    <property type="match status" value="1"/>
</dbReference>
<feature type="transmembrane region" description="Helical" evidence="5">
    <location>
        <begin position="263"/>
        <end position="282"/>
    </location>
</feature>
<feature type="transmembrane region" description="Helical" evidence="5">
    <location>
        <begin position="384"/>
        <end position="404"/>
    </location>
</feature>
<feature type="transmembrane region" description="Helical" evidence="5">
    <location>
        <begin position="325"/>
        <end position="342"/>
    </location>
</feature>
<evidence type="ECO:0000313" key="8">
    <source>
        <dbReference type="Proteomes" id="UP000278632"/>
    </source>
</evidence>
<feature type="domain" description="HTH luxR-type" evidence="6">
    <location>
        <begin position="466"/>
        <end position="523"/>
    </location>
</feature>
<feature type="transmembrane region" description="Helical" evidence="5">
    <location>
        <begin position="164"/>
        <end position="181"/>
    </location>
</feature>
<keyword evidence="2" id="KW-0238">DNA-binding</keyword>
<dbReference type="InterPro" id="IPR016032">
    <property type="entry name" value="Sig_transdc_resp-reg_C-effctor"/>
</dbReference>
<evidence type="ECO:0000256" key="3">
    <source>
        <dbReference type="ARBA" id="ARBA00023163"/>
    </source>
</evidence>
<evidence type="ECO:0000256" key="1">
    <source>
        <dbReference type="ARBA" id="ARBA00023015"/>
    </source>
</evidence>
<feature type="region of interest" description="Disordered" evidence="4">
    <location>
        <begin position="424"/>
        <end position="446"/>
    </location>
</feature>
<keyword evidence="3" id="KW-0804">Transcription</keyword>
<gene>
    <name evidence="7" type="ORF">DMP08_12010</name>
</gene>
<comment type="caution">
    <text evidence="7">The sequence shown here is derived from an EMBL/GenBank/DDBJ whole genome shotgun (WGS) entry which is preliminary data.</text>
</comment>
<dbReference type="PANTHER" id="PTHR44688">
    <property type="entry name" value="DNA-BINDING TRANSCRIPTIONAL ACTIVATOR DEVR_DOSR"/>
    <property type="match status" value="1"/>
</dbReference>
<evidence type="ECO:0000256" key="2">
    <source>
        <dbReference type="ARBA" id="ARBA00023125"/>
    </source>
</evidence>
<keyword evidence="5" id="KW-1133">Transmembrane helix</keyword>
<dbReference type="SMART" id="SM00421">
    <property type="entry name" value="HTH_LUXR"/>
    <property type="match status" value="1"/>
</dbReference>
<reference evidence="8" key="1">
    <citation type="submission" date="2018-05" db="EMBL/GenBank/DDBJ databases">
        <title>Genome Sequencing of selected type strains of the family Eggerthellaceae.</title>
        <authorList>
            <person name="Danylec N."/>
            <person name="Stoll D.A."/>
            <person name="Doetsch A."/>
            <person name="Huch M."/>
        </authorList>
    </citation>
    <scope>NUCLEOTIDE SEQUENCE [LARGE SCALE GENOMIC DNA]</scope>
    <source>
        <strain evidence="8">DSM 16106</strain>
    </source>
</reference>
<accession>A0A3N0AUE7</accession>
<dbReference type="InterPro" id="IPR036388">
    <property type="entry name" value="WH-like_DNA-bd_sf"/>
</dbReference>
<dbReference type="Pfam" id="PF00196">
    <property type="entry name" value="GerE"/>
    <property type="match status" value="1"/>
</dbReference>
<feature type="transmembrane region" description="Helical" evidence="5">
    <location>
        <begin position="187"/>
        <end position="206"/>
    </location>
</feature>
<feature type="transmembrane region" description="Helical" evidence="5">
    <location>
        <begin position="294"/>
        <end position="313"/>
    </location>
</feature>
<dbReference type="Gene3D" id="1.10.10.10">
    <property type="entry name" value="Winged helix-like DNA-binding domain superfamily/Winged helix DNA-binding domain"/>
    <property type="match status" value="1"/>
</dbReference>
<dbReference type="CDD" id="cd06170">
    <property type="entry name" value="LuxR_C_like"/>
    <property type="match status" value="1"/>
</dbReference>
<evidence type="ECO:0000313" key="7">
    <source>
        <dbReference type="EMBL" id="RNL38258.1"/>
    </source>
</evidence>
<dbReference type="PANTHER" id="PTHR44688:SF16">
    <property type="entry name" value="DNA-BINDING TRANSCRIPTIONAL ACTIVATOR DEVR_DOSR"/>
    <property type="match status" value="1"/>
</dbReference>
<dbReference type="InterPro" id="IPR000792">
    <property type="entry name" value="Tscrpt_reg_LuxR_C"/>
</dbReference>